<reference evidence="11" key="1">
    <citation type="submission" date="2020-08" db="EMBL/GenBank/DDBJ databases">
        <title>Genome public.</title>
        <authorList>
            <person name="Liu C."/>
            <person name="Sun Q."/>
        </authorList>
    </citation>
    <scope>NUCLEOTIDE SEQUENCE</scope>
    <source>
        <strain evidence="11">NSJ-42</strain>
    </source>
</reference>
<comment type="caution">
    <text evidence="11">The sequence shown here is derived from an EMBL/GenBank/DDBJ whole genome shotgun (WGS) entry which is preliminary data.</text>
</comment>
<dbReference type="RefSeq" id="WP_186835457.1">
    <property type="nucleotide sequence ID" value="NZ_JACOOQ010000019.1"/>
</dbReference>
<evidence type="ECO:0000313" key="12">
    <source>
        <dbReference type="Proteomes" id="UP000662088"/>
    </source>
</evidence>
<name>A0A8I0AAI5_9CLOT</name>
<keyword evidence="11" id="KW-0282">Flagellum</keyword>
<keyword evidence="12" id="KW-1185">Reference proteome</keyword>
<dbReference type="GO" id="GO:0071978">
    <property type="term" value="P:bacterial-type flagellum-dependent swarming motility"/>
    <property type="evidence" value="ECO:0007669"/>
    <property type="project" value="TreeGrafter"/>
</dbReference>
<keyword evidence="5 10" id="KW-0145">Chemotaxis</keyword>
<dbReference type="InterPro" id="IPR005503">
    <property type="entry name" value="FliL"/>
</dbReference>
<accession>A0A8I0AAI5</accession>
<keyword evidence="6 10" id="KW-0812">Transmembrane</keyword>
<dbReference type="PANTHER" id="PTHR35091">
    <property type="entry name" value="FLAGELLAR PROTEIN FLIL"/>
    <property type="match status" value="1"/>
</dbReference>
<proteinExistence type="inferred from homology"/>
<organism evidence="11 12">
    <name type="scientific">Clostridium lentum</name>
    <dbReference type="NCBI Taxonomy" id="2763037"/>
    <lineage>
        <taxon>Bacteria</taxon>
        <taxon>Bacillati</taxon>
        <taxon>Bacillota</taxon>
        <taxon>Clostridia</taxon>
        <taxon>Eubacteriales</taxon>
        <taxon>Clostridiaceae</taxon>
        <taxon>Clostridium</taxon>
    </lineage>
</organism>
<evidence type="ECO:0000256" key="5">
    <source>
        <dbReference type="ARBA" id="ARBA00022500"/>
    </source>
</evidence>
<dbReference type="GO" id="GO:0009425">
    <property type="term" value="C:bacterial-type flagellum basal body"/>
    <property type="evidence" value="ECO:0007669"/>
    <property type="project" value="InterPro"/>
</dbReference>
<feature type="transmembrane region" description="Helical" evidence="10">
    <location>
        <begin position="12"/>
        <end position="35"/>
    </location>
</feature>
<keyword evidence="8 10" id="KW-1133">Transmembrane helix</keyword>
<keyword evidence="11" id="KW-0969">Cilium</keyword>
<protein>
    <recommendedName>
        <fullName evidence="10">Flagellar protein FliL</fullName>
    </recommendedName>
</protein>
<evidence type="ECO:0000256" key="6">
    <source>
        <dbReference type="ARBA" id="ARBA00022692"/>
    </source>
</evidence>
<evidence type="ECO:0000256" key="4">
    <source>
        <dbReference type="ARBA" id="ARBA00022475"/>
    </source>
</evidence>
<dbReference type="AlphaFoldDB" id="A0A8I0AAI5"/>
<keyword evidence="11" id="KW-0966">Cell projection</keyword>
<dbReference type="GO" id="GO:0005886">
    <property type="term" value="C:plasma membrane"/>
    <property type="evidence" value="ECO:0007669"/>
    <property type="project" value="UniProtKB-SubCell"/>
</dbReference>
<evidence type="ECO:0000256" key="7">
    <source>
        <dbReference type="ARBA" id="ARBA00022779"/>
    </source>
</evidence>
<gene>
    <name evidence="11" type="ORF">H8R92_10815</name>
</gene>
<keyword evidence="4 10" id="KW-1003">Cell membrane</keyword>
<dbReference type="Proteomes" id="UP000662088">
    <property type="component" value="Unassembled WGS sequence"/>
</dbReference>
<evidence type="ECO:0000256" key="9">
    <source>
        <dbReference type="ARBA" id="ARBA00023136"/>
    </source>
</evidence>
<comment type="function">
    <text evidence="1 10">Controls the rotational direction of flagella during chemotaxis.</text>
</comment>
<comment type="similarity">
    <text evidence="3 10">Belongs to the FliL family.</text>
</comment>
<evidence type="ECO:0000256" key="8">
    <source>
        <dbReference type="ARBA" id="ARBA00022989"/>
    </source>
</evidence>
<dbReference type="Pfam" id="PF03748">
    <property type="entry name" value="FliL"/>
    <property type="match status" value="1"/>
</dbReference>
<sequence>MAEEKKKGKGKLIIIIVVALLLLGGGVFAGVYYGISKANAEEAPIVEAYTELGQLLVNLSDEGSKKYVQMTATVTYDSANTEVGEEITTKLVALRDSAIFYLKSLKTSDFTADNEVNLKRDLVQRLNSNLKSGTIIDIKFNELLVQ</sequence>
<comment type="subcellular location">
    <subcellularLocation>
        <location evidence="2">Cell membrane</location>
        <topology evidence="2">Single-pass membrane protein</topology>
    </subcellularLocation>
</comment>
<evidence type="ECO:0000256" key="3">
    <source>
        <dbReference type="ARBA" id="ARBA00008281"/>
    </source>
</evidence>
<keyword evidence="7 10" id="KW-0283">Flagellar rotation</keyword>
<evidence type="ECO:0000256" key="10">
    <source>
        <dbReference type="RuleBase" id="RU364125"/>
    </source>
</evidence>
<dbReference type="GO" id="GO:0006935">
    <property type="term" value="P:chemotaxis"/>
    <property type="evidence" value="ECO:0007669"/>
    <property type="project" value="UniProtKB-KW"/>
</dbReference>
<evidence type="ECO:0000256" key="1">
    <source>
        <dbReference type="ARBA" id="ARBA00002254"/>
    </source>
</evidence>
<dbReference type="EMBL" id="JACOOQ010000019">
    <property type="protein sequence ID" value="MBC5640906.1"/>
    <property type="molecule type" value="Genomic_DNA"/>
</dbReference>
<keyword evidence="9 10" id="KW-0472">Membrane</keyword>
<evidence type="ECO:0000256" key="2">
    <source>
        <dbReference type="ARBA" id="ARBA00004162"/>
    </source>
</evidence>
<evidence type="ECO:0000313" key="11">
    <source>
        <dbReference type="EMBL" id="MBC5640906.1"/>
    </source>
</evidence>
<dbReference type="PANTHER" id="PTHR35091:SF2">
    <property type="entry name" value="FLAGELLAR PROTEIN FLIL"/>
    <property type="match status" value="1"/>
</dbReference>